<dbReference type="PANTHER" id="PTHR24223:SF369">
    <property type="entry name" value="ABC TRANSPORTER C FAMILY MEMBER 10"/>
    <property type="match status" value="1"/>
</dbReference>
<dbReference type="AlphaFoldDB" id="A0A803MIJ6"/>
<evidence type="ECO:0000256" key="1">
    <source>
        <dbReference type="ARBA" id="ARBA00022448"/>
    </source>
</evidence>
<dbReference type="InterPro" id="IPR050173">
    <property type="entry name" value="ABC_transporter_C-like"/>
</dbReference>
<feature type="domain" description="ABC transmembrane type-1" evidence="8">
    <location>
        <begin position="312"/>
        <end position="453"/>
    </location>
</feature>
<evidence type="ECO:0000313" key="10">
    <source>
        <dbReference type="Proteomes" id="UP000596660"/>
    </source>
</evidence>
<protein>
    <recommendedName>
        <fullName evidence="8">ABC transmembrane type-1 domain-containing protein</fullName>
    </recommendedName>
</protein>
<accession>A0A803MIJ6</accession>
<dbReference type="InterPro" id="IPR036640">
    <property type="entry name" value="ABC1_TM_sf"/>
</dbReference>
<keyword evidence="3" id="KW-0547">Nucleotide-binding</keyword>
<dbReference type="OMA" id="NESFKHE"/>
<feature type="transmembrane region" description="Helical" evidence="7">
    <location>
        <begin position="148"/>
        <end position="170"/>
    </location>
</feature>
<organism evidence="9 10">
    <name type="scientific">Chenopodium quinoa</name>
    <name type="common">Quinoa</name>
    <dbReference type="NCBI Taxonomy" id="63459"/>
    <lineage>
        <taxon>Eukaryota</taxon>
        <taxon>Viridiplantae</taxon>
        <taxon>Streptophyta</taxon>
        <taxon>Embryophyta</taxon>
        <taxon>Tracheophyta</taxon>
        <taxon>Spermatophyta</taxon>
        <taxon>Magnoliopsida</taxon>
        <taxon>eudicotyledons</taxon>
        <taxon>Gunneridae</taxon>
        <taxon>Pentapetalae</taxon>
        <taxon>Caryophyllales</taxon>
        <taxon>Chenopodiaceae</taxon>
        <taxon>Chenopodioideae</taxon>
        <taxon>Atripliceae</taxon>
        <taxon>Chenopodium</taxon>
    </lineage>
</organism>
<dbReference type="Pfam" id="PF00664">
    <property type="entry name" value="ABC_membrane"/>
    <property type="match status" value="1"/>
</dbReference>
<dbReference type="InterPro" id="IPR056228">
    <property type="entry name" value="ABCC10-like_N"/>
</dbReference>
<dbReference type="Proteomes" id="UP000596660">
    <property type="component" value="Unplaced"/>
</dbReference>
<keyword evidence="10" id="KW-1185">Reference proteome</keyword>
<dbReference type="EnsemblPlants" id="AUR62029944-RA">
    <property type="protein sequence ID" value="AUR62029944-RA:cds"/>
    <property type="gene ID" value="AUR62029944"/>
</dbReference>
<evidence type="ECO:0000256" key="2">
    <source>
        <dbReference type="ARBA" id="ARBA00022692"/>
    </source>
</evidence>
<keyword evidence="2 7" id="KW-0812">Transmembrane</keyword>
<dbReference type="SUPFAM" id="SSF90123">
    <property type="entry name" value="ABC transporter transmembrane region"/>
    <property type="match status" value="1"/>
</dbReference>
<dbReference type="Pfam" id="PF24358">
    <property type="entry name" value="ABCC10_N"/>
    <property type="match status" value="1"/>
</dbReference>
<reference evidence="9" key="1">
    <citation type="journal article" date="2017" name="Nature">
        <title>The genome of Chenopodium quinoa.</title>
        <authorList>
            <person name="Jarvis D.E."/>
            <person name="Ho Y.S."/>
            <person name="Lightfoot D.J."/>
            <person name="Schmoeckel S.M."/>
            <person name="Li B."/>
            <person name="Borm T.J.A."/>
            <person name="Ohyanagi H."/>
            <person name="Mineta K."/>
            <person name="Michell C.T."/>
            <person name="Saber N."/>
            <person name="Kharbatia N.M."/>
            <person name="Rupper R.R."/>
            <person name="Sharp A.R."/>
            <person name="Dally N."/>
            <person name="Boughton B.A."/>
            <person name="Woo Y.H."/>
            <person name="Gao G."/>
            <person name="Schijlen E.G.W.M."/>
            <person name="Guo X."/>
            <person name="Momin A.A."/>
            <person name="Negrao S."/>
            <person name="Al-Babili S."/>
            <person name="Gehring C."/>
            <person name="Roessner U."/>
            <person name="Jung C."/>
            <person name="Murphy K."/>
            <person name="Arold S.T."/>
            <person name="Gojobori T."/>
            <person name="van der Linden C.G."/>
            <person name="van Loo E.N."/>
            <person name="Jellen E.N."/>
            <person name="Maughan P.J."/>
            <person name="Tester M."/>
        </authorList>
    </citation>
    <scope>NUCLEOTIDE SEQUENCE [LARGE SCALE GENOMIC DNA]</scope>
    <source>
        <strain evidence="9">cv. PI 614886</strain>
    </source>
</reference>
<dbReference type="InterPro" id="IPR011527">
    <property type="entry name" value="ABC1_TM_dom"/>
</dbReference>
<evidence type="ECO:0000256" key="3">
    <source>
        <dbReference type="ARBA" id="ARBA00022741"/>
    </source>
</evidence>
<evidence type="ECO:0000259" key="8">
    <source>
        <dbReference type="PROSITE" id="PS50929"/>
    </source>
</evidence>
<evidence type="ECO:0000256" key="4">
    <source>
        <dbReference type="ARBA" id="ARBA00022840"/>
    </source>
</evidence>
<proteinExistence type="predicted"/>
<sequence length="455" mass="51390">MERLWNLCCGQSDCLITDTELCTRVQFEFVTHPSSCVNHAFIICFDILLLAGLLVNMICKLSSKRVGIWTRYRSFSTLQIASAILNGCLGLLYIGLGTWILVIKLRNDHSASPIHRWVLYFFQGFTWVLVGLTTSLKGEYFPRAPLRILSIFAFLSAGMFCFLALFAAIVNNETTVKVALDILSFLGATLLLLCTYKECINEDGEDNGSTLYTPLKGEANGSCKFDSAVQVSPFAEAGLFSRLTFWWLNPLMKLGKLKTIKDEDIPKLRDVDRAEFCYLQFVNQLNKQKQDEPFSQSSMFWTIVACHWNDILLSGFCAALKILSLSTGPLLLNAFIEVADGKEAFKYKGYLLALALFFSKTLESLSQRQWYFQCRLIGLKVRSLLTAAIYKKQLQLSNAARMMHSAGEIMNHITVDSYRIGEFPFWAHQIWTTSLQLCIALFILVHSVGLATLQH</sequence>
<dbReference type="GO" id="GO:0016020">
    <property type="term" value="C:membrane"/>
    <property type="evidence" value="ECO:0007669"/>
    <property type="project" value="InterPro"/>
</dbReference>
<keyword evidence="6 7" id="KW-0472">Membrane</keyword>
<evidence type="ECO:0000256" key="7">
    <source>
        <dbReference type="SAM" id="Phobius"/>
    </source>
</evidence>
<evidence type="ECO:0000313" key="9">
    <source>
        <dbReference type="EnsemblPlants" id="AUR62029944-RA:cds"/>
    </source>
</evidence>
<dbReference type="PANTHER" id="PTHR24223">
    <property type="entry name" value="ATP-BINDING CASSETTE SUB-FAMILY C"/>
    <property type="match status" value="1"/>
</dbReference>
<name>A0A803MIJ6_CHEQI</name>
<feature type="transmembrane region" description="Helical" evidence="7">
    <location>
        <begin position="80"/>
        <end position="102"/>
    </location>
</feature>
<keyword evidence="5 7" id="KW-1133">Transmembrane helix</keyword>
<dbReference type="Gramene" id="AUR62029944-RA">
    <property type="protein sequence ID" value="AUR62029944-RA:cds"/>
    <property type="gene ID" value="AUR62029944"/>
</dbReference>
<dbReference type="GO" id="GO:0005524">
    <property type="term" value="F:ATP binding"/>
    <property type="evidence" value="ECO:0007669"/>
    <property type="project" value="UniProtKB-KW"/>
</dbReference>
<dbReference type="GO" id="GO:0140359">
    <property type="term" value="F:ABC-type transporter activity"/>
    <property type="evidence" value="ECO:0007669"/>
    <property type="project" value="InterPro"/>
</dbReference>
<feature type="transmembrane region" description="Helical" evidence="7">
    <location>
        <begin position="39"/>
        <end position="59"/>
    </location>
</feature>
<dbReference type="Gene3D" id="1.20.1560.10">
    <property type="entry name" value="ABC transporter type 1, transmembrane domain"/>
    <property type="match status" value="1"/>
</dbReference>
<reference evidence="9" key="2">
    <citation type="submission" date="2021-03" db="UniProtKB">
        <authorList>
            <consortium name="EnsemblPlants"/>
        </authorList>
    </citation>
    <scope>IDENTIFICATION</scope>
</reference>
<evidence type="ECO:0000256" key="5">
    <source>
        <dbReference type="ARBA" id="ARBA00022989"/>
    </source>
</evidence>
<keyword evidence="1" id="KW-0813">Transport</keyword>
<evidence type="ECO:0000256" key="6">
    <source>
        <dbReference type="ARBA" id="ARBA00023136"/>
    </source>
</evidence>
<keyword evidence="4" id="KW-0067">ATP-binding</keyword>
<feature type="transmembrane region" description="Helical" evidence="7">
    <location>
        <begin position="114"/>
        <end position="136"/>
    </location>
</feature>
<dbReference type="PROSITE" id="PS50929">
    <property type="entry name" value="ABC_TM1F"/>
    <property type="match status" value="1"/>
</dbReference>